<dbReference type="EMBL" id="ADLN01000001">
    <property type="protein sequence ID" value="EHI61755.1"/>
    <property type="molecule type" value="Genomic_DNA"/>
</dbReference>
<proteinExistence type="predicted"/>
<dbReference type="RefSeq" id="WP_006778187.1">
    <property type="nucleotide sequence ID" value="NZ_CP040506.1"/>
</dbReference>
<evidence type="ECO:0000313" key="2">
    <source>
        <dbReference type="Proteomes" id="UP000005384"/>
    </source>
</evidence>
<sequence>MEKTMAVYDVEPRYADRFADVTNQKEKVPFQVVAFTSLEALKEYAREHTIEILLISSAVPKELVKEIPAGQVVVLADGEVVPAPKEYPSVYKYQSTDSIIREVLAHYCEQPKTAEYVIVGTKAKILGVYSPIGRCLKTSFSWTLGQQLGKNGKTLLVSMEEYSGFSRLVGEEMQSDLADVFYFYRQGNCSFARLSSMIYTWGNLDYIPPVRYPEDLGQITGEEMAEFLTRIASESSYEMLVVDMGNVGRHAIPMMDACDAVYMPVKDDCVSAAKLEEFEAYLETSGKRGLLEKIQRVKLPYHSGFGRRDTYLEQLVWGELGDYVRQLLKGK</sequence>
<dbReference type="PATRIC" id="fig|742737.3.peg.200"/>
<gene>
    <name evidence="1" type="ORF">HMPREF9473_00206</name>
</gene>
<dbReference type="InterPro" id="IPR027417">
    <property type="entry name" value="P-loop_NTPase"/>
</dbReference>
<dbReference type="AlphaFoldDB" id="G5I9L6"/>
<dbReference type="OrthoDB" id="9777019at2"/>
<keyword evidence="2" id="KW-1185">Reference proteome</keyword>
<accession>G5I9L6</accession>
<protein>
    <submittedName>
        <fullName evidence="1">Uncharacterized protein</fullName>
    </submittedName>
</protein>
<evidence type="ECO:0000313" key="1">
    <source>
        <dbReference type="EMBL" id="EHI61755.1"/>
    </source>
</evidence>
<comment type="caution">
    <text evidence="1">The sequence shown here is derived from an EMBL/GenBank/DDBJ whole genome shotgun (WGS) entry which is preliminary data.</text>
</comment>
<reference evidence="1 2" key="1">
    <citation type="submission" date="2011-08" db="EMBL/GenBank/DDBJ databases">
        <title>The Genome Sequence of Clostridium hathewayi WAL-18680.</title>
        <authorList>
            <consortium name="The Broad Institute Genome Sequencing Platform"/>
            <person name="Earl A."/>
            <person name="Ward D."/>
            <person name="Feldgarden M."/>
            <person name="Gevers D."/>
            <person name="Finegold S.M."/>
            <person name="Summanen P.H."/>
            <person name="Molitoris D.R."/>
            <person name="Song M."/>
            <person name="Daigneault M."/>
            <person name="Allen-Vercoe E."/>
            <person name="Young S.K."/>
            <person name="Zeng Q."/>
            <person name="Gargeya S."/>
            <person name="Fitzgerald M."/>
            <person name="Haas B."/>
            <person name="Abouelleil A."/>
            <person name="Alvarado L."/>
            <person name="Arachchi H.M."/>
            <person name="Berlin A."/>
            <person name="Brown A."/>
            <person name="Chapman S.B."/>
            <person name="Chen Z."/>
            <person name="Dunbar C."/>
            <person name="Freedman E."/>
            <person name="Gearin G."/>
            <person name="Gellesch M."/>
            <person name="Goldberg J."/>
            <person name="Griggs A."/>
            <person name="Gujja S."/>
            <person name="Heiman D."/>
            <person name="Howarth C."/>
            <person name="Larson L."/>
            <person name="Lui A."/>
            <person name="MacDonald P.J.P."/>
            <person name="Montmayeur A."/>
            <person name="Murphy C."/>
            <person name="Neiman D."/>
            <person name="Pearson M."/>
            <person name="Priest M."/>
            <person name="Roberts A."/>
            <person name="Saif S."/>
            <person name="Shea T."/>
            <person name="Shenoy N."/>
            <person name="Sisk P."/>
            <person name="Stolte C."/>
            <person name="Sykes S."/>
            <person name="Wortman J."/>
            <person name="Nusbaum C."/>
            <person name="Birren B."/>
        </authorList>
    </citation>
    <scope>NUCLEOTIDE SEQUENCE [LARGE SCALE GENOMIC DNA]</scope>
    <source>
        <strain evidence="1 2">WAL-18680</strain>
    </source>
</reference>
<dbReference type="SUPFAM" id="SSF52540">
    <property type="entry name" value="P-loop containing nucleoside triphosphate hydrolases"/>
    <property type="match status" value="1"/>
</dbReference>
<organism evidence="1 2">
    <name type="scientific">Hungatella hathewayi WAL-18680</name>
    <dbReference type="NCBI Taxonomy" id="742737"/>
    <lineage>
        <taxon>Bacteria</taxon>
        <taxon>Bacillati</taxon>
        <taxon>Bacillota</taxon>
        <taxon>Clostridia</taxon>
        <taxon>Lachnospirales</taxon>
        <taxon>Lachnospiraceae</taxon>
        <taxon>Hungatella</taxon>
    </lineage>
</organism>
<dbReference type="Gene3D" id="3.40.50.300">
    <property type="entry name" value="P-loop containing nucleotide triphosphate hydrolases"/>
    <property type="match status" value="1"/>
</dbReference>
<dbReference type="Gene3D" id="3.40.50.10850">
    <property type="entry name" value="Ntrc-like two-domain protein"/>
    <property type="match status" value="1"/>
</dbReference>
<dbReference type="Proteomes" id="UP000005384">
    <property type="component" value="Unassembled WGS sequence"/>
</dbReference>
<dbReference type="HOGENOM" id="CLU_062212_0_0_9"/>
<name>G5I9L6_9FIRM</name>